<sequence>MIAICPSCHDAAHHGKLKIPDETLFRWKGAFPLTGVVSDVLFVEPATEVGLLAGTIVLSTTNQSLIAFELSNLNTLAFRLEDSDIMLVRARLRDLTGQEVLRVSDNRVRVCRDKDVSFERRPGRVRIEMPSTDRYVYPLMIKQMRVVEPNYATDRITALDLEVWKPGLVKVRGVWAAAEGGVVITDQRFALMRPGFREPISLVGHGEGTILKFAGPVTMAMFKFA</sequence>
<accession>A0A0R3CNB7</accession>
<evidence type="ECO:0000313" key="1">
    <source>
        <dbReference type="EMBL" id="KRP96417.1"/>
    </source>
</evidence>
<organism evidence="1 2">
    <name type="scientific">Bradyrhizobium yuanmingense</name>
    <dbReference type="NCBI Taxonomy" id="108015"/>
    <lineage>
        <taxon>Bacteria</taxon>
        <taxon>Pseudomonadati</taxon>
        <taxon>Pseudomonadota</taxon>
        <taxon>Alphaproteobacteria</taxon>
        <taxon>Hyphomicrobiales</taxon>
        <taxon>Nitrobacteraceae</taxon>
        <taxon>Bradyrhizobium</taxon>
    </lineage>
</organism>
<comment type="caution">
    <text evidence="1">The sequence shown here is derived from an EMBL/GenBank/DDBJ whole genome shotgun (WGS) entry which is preliminary data.</text>
</comment>
<evidence type="ECO:0000313" key="2">
    <source>
        <dbReference type="Proteomes" id="UP000051380"/>
    </source>
</evidence>
<gene>
    <name evidence="1" type="ORF">AOQ72_19120</name>
</gene>
<dbReference type="AlphaFoldDB" id="A0A0R3CNB7"/>
<reference evidence="1 2" key="1">
    <citation type="submission" date="2015-09" db="EMBL/GenBank/DDBJ databases">
        <title>Draft Genome Sequence of the Strain BR 3267 (Bradyrhizobium yuanmingense) recommended as inoculant for cowpea in Brazil.</title>
        <authorList>
            <person name="Simoes-Araujo J.L."/>
            <person name="Zilli J.E."/>
        </authorList>
    </citation>
    <scope>NUCLEOTIDE SEQUENCE [LARGE SCALE GENOMIC DNA]</scope>
    <source>
        <strain evidence="1 2">BR3267</strain>
    </source>
</reference>
<dbReference type="Proteomes" id="UP000051380">
    <property type="component" value="Unassembled WGS sequence"/>
</dbReference>
<name>A0A0R3CNB7_9BRAD</name>
<dbReference type="EMBL" id="LJYF01000026">
    <property type="protein sequence ID" value="KRP96417.1"/>
    <property type="molecule type" value="Genomic_DNA"/>
</dbReference>
<protein>
    <submittedName>
        <fullName evidence="1">Uncharacterized protein</fullName>
    </submittedName>
</protein>
<proteinExistence type="predicted"/>